<dbReference type="HOGENOM" id="CLU_114446_0_0_9"/>
<dbReference type="AlphaFoldDB" id="A0A0E2H715"/>
<reference evidence="1 2" key="1">
    <citation type="submission" date="2013-01" db="EMBL/GenBank/DDBJ databases">
        <title>The Genome Sequence of Clostridium clostridioforme 90A8.</title>
        <authorList>
            <consortium name="The Broad Institute Genome Sequencing Platform"/>
            <person name="Earl A."/>
            <person name="Ward D."/>
            <person name="Feldgarden M."/>
            <person name="Gevers D."/>
            <person name="Courvalin P."/>
            <person name="Lambert T."/>
            <person name="Walker B."/>
            <person name="Young S.K."/>
            <person name="Zeng Q."/>
            <person name="Gargeya S."/>
            <person name="Fitzgerald M."/>
            <person name="Haas B."/>
            <person name="Abouelleil A."/>
            <person name="Alvarado L."/>
            <person name="Arachchi H.M."/>
            <person name="Berlin A.M."/>
            <person name="Chapman S.B."/>
            <person name="Dewar J."/>
            <person name="Goldberg J."/>
            <person name="Griggs A."/>
            <person name="Gujja S."/>
            <person name="Hansen M."/>
            <person name="Howarth C."/>
            <person name="Imamovic A."/>
            <person name="Larimer J."/>
            <person name="McCowan C."/>
            <person name="Murphy C."/>
            <person name="Neiman D."/>
            <person name="Pearson M."/>
            <person name="Priest M."/>
            <person name="Roberts A."/>
            <person name="Saif S."/>
            <person name="Shea T."/>
            <person name="Sisk P."/>
            <person name="Sykes S."/>
            <person name="Wortman J."/>
            <person name="Nusbaum C."/>
            <person name="Birren B."/>
        </authorList>
    </citation>
    <scope>NUCLEOTIDE SEQUENCE [LARGE SCALE GENOMIC DNA]</scope>
    <source>
        <strain evidence="1 2">90A8</strain>
    </source>
</reference>
<dbReference type="Proteomes" id="UP000013085">
    <property type="component" value="Unassembled WGS sequence"/>
</dbReference>
<accession>A0A0E2H715</accession>
<organism evidence="1 2">
    <name type="scientific">[Clostridium] clostridioforme 90A8</name>
    <dbReference type="NCBI Taxonomy" id="999408"/>
    <lineage>
        <taxon>Bacteria</taxon>
        <taxon>Bacillati</taxon>
        <taxon>Bacillota</taxon>
        <taxon>Clostridia</taxon>
        <taxon>Lachnospirales</taxon>
        <taxon>Lachnospiraceae</taxon>
        <taxon>Enterocloster</taxon>
    </lineage>
</organism>
<evidence type="ECO:0000313" key="2">
    <source>
        <dbReference type="Proteomes" id="UP000013085"/>
    </source>
</evidence>
<sequence>MGSEIIQDEEAMKRIEELVVSDRSSTMLVCVQGTEEGELCGEIYSCYLKDPIWFRGVGDLVLKLDEMCNWVGMPHATTDPRFLNLETERRYREASSHHPQADRSNLTYTMDQIPFKQALKAREVLIIYVKYRQFSSLQGSIRGKITKGKVVNFRSALELMRMISMIQL</sequence>
<evidence type="ECO:0000313" key="1">
    <source>
        <dbReference type="EMBL" id="ENZ11532.1"/>
    </source>
</evidence>
<protein>
    <submittedName>
        <fullName evidence="1">Uncharacterized protein</fullName>
    </submittedName>
</protein>
<dbReference type="RefSeq" id="WP_002588522.1">
    <property type="nucleotide sequence ID" value="NZ_KB850981.1"/>
</dbReference>
<proteinExistence type="predicted"/>
<dbReference type="PATRIC" id="fig|999408.3.peg.4149"/>
<comment type="caution">
    <text evidence="1">The sequence shown here is derived from an EMBL/GenBank/DDBJ whole genome shotgun (WGS) entry which is preliminary data.</text>
</comment>
<name>A0A0E2H715_9FIRM</name>
<gene>
    <name evidence="1" type="ORF">HMPREF1090_03887</name>
</gene>
<dbReference type="EMBL" id="AGYR01000042">
    <property type="protein sequence ID" value="ENZ11532.1"/>
    <property type="molecule type" value="Genomic_DNA"/>
</dbReference>